<feature type="domain" description="RDRP core" evidence="2">
    <location>
        <begin position="57"/>
        <end position="245"/>
    </location>
</feature>
<keyword evidence="4" id="KW-1185">Reference proteome</keyword>
<name>A0AAV4MEX3_CAEEX</name>
<evidence type="ECO:0000313" key="3">
    <source>
        <dbReference type="EMBL" id="GIX69374.1"/>
    </source>
</evidence>
<dbReference type="GO" id="GO:0031380">
    <property type="term" value="C:nuclear RNA-directed RNA polymerase complex"/>
    <property type="evidence" value="ECO:0007669"/>
    <property type="project" value="TreeGrafter"/>
</dbReference>
<protein>
    <recommendedName>
        <fullName evidence="1">RNA-dependent RNA polymerase</fullName>
        <ecNumber evidence="1">2.7.7.48</ecNumber>
    </recommendedName>
</protein>
<gene>
    <name evidence="3" type="ORF">CEXT_469761</name>
</gene>
<evidence type="ECO:0000259" key="2">
    <source>
        <dbReference type="Pfam" id="PF05183"/>
    </source>
</evidence>
<reference evidence="3 4" key="1">
    <citation type="submission" date="2021-06" db="EMBL/GenBank/DDBJ databases">
        <title>Caerostris extrusa draft genome.</title>
        <authorList>
            <person name="Kono N."/>
            <person name="Arakawa K."/>
        </authorList>
    </citation>
    <scope>NUCLEOTIDE SEQUENCE [LARGE SCALE GENOMIC DNA]</scope>
</reference>
<dbReference type="AlphaFoldDB" id="A0AAV4MEX3"/>
<dbReference type="GO" id="GO:0030422">
    <property type="term" value="P:siRNA processing"/>
    <property type="evidence" value="ECO:0007669"/>
    <property type="project" value="TreeGrafter"/>
</dbReference>
<dbReference type="Pfam" id="PF05183">
    <property type="entry name" value="RdRP"/>
    <property type="match status" value="1"/>
</dbReference>
<keyword evidence="1" id="KW-0808">Transferase</keyword>
<dbReference type="PANTHER" id="PTHR23079:SF55">
    <property type="entry name" value="RNA-DIRECTED RNA POLYMERASE"/>
    <property type="match status" value="1"/>
</dbReference>
<organism evidence="3 4">
    <name type="scientific">Caerostris extrusa</name>
    <name type="common">Bark spider</name>
    <name type="synonym">Caerostris bankana</name>
    <dbReference type="NCBI Taxonomy" id="172846"/>
    <lineage>
        <taxon>Eukaryota</taxon>
        <taxon>Metazoa</taxon>
        <taxon>Ecdysozoa</taxon>
        <taxon>Arthropoda</taxon>
        <taxon>Chelicerata</taxon>
        <taxon>Arachnida</taxon>
        <taxon>Araneae</taxon>
        <taxon>Araneomorphae</taxon>
        <taxon>Entelegynae</taxon>
        <taxon>Araneoidea</taxon>
        <taxon>Araneidae</taxon>
        <taxon>Caerostris</taxon>
    </lineage>
</organism>
<dbReference type="PANTHER" id="PTHR23079">
    <property type="entry name" value="RNA-DEPENDENT RNA POLYMERASE"/>
    <property type="match status" value="1"/>
</dbReference>
<comment type="catalytic activity">
    <reaction evidence="1">
        <text>RNA(n) + a ribonucleoside 5'-triphosphate = RNA(n+1) + diphosphate</text>
        <dbReference type="Rhea" id="RHEA:21248"/>
        <dbReference type="Rhea" id="RHEA-COMP:14527"/>
        <dbReference type="Rhea" id="RHEA-COMP:17342"/>
        <dbReference type="ChEBI" id="CHEBI:33019"/>
        <dbReference type="ChEBI" id="CHEBI:61557"/>
        <dbReference type="ChEBI" id="CHEBI:140395"/>
        <dbReference type="EC" id="2.7.7.48"/>
    </reaction>
</comment>
<accession>A0AAV4MEX3</accession>
<keyword evidence="1" id="KW-0694">RNA-binding</keyword>
<dbReference type="GO" id="GO:0003968">
    <property type="term" value="F:RNA-directed RNA polymerase activity"/>
    <property type="evidence" value="ECO:0007669"/>
    <property type="project" value="UniProtKB-KW"/>
</dbReference>
<dbReference type="EC" id="2.7.7.48" evidence="1"/>
<comment type="similarity">
    <text evidence="1">Belongs to the RdRP family.</text>
</comment>
<keyword evidence="1" id="KW-0548">Nucleotidyltransferase</keyword>
<evidence type="ECO:0000313" key="4">
    <source>
        <dbReference type="Proteomes" id="UP001054945"/>
    </source>
</evidence>
<comment type="caution">
    <text evidence="3">The sequence shown here is derived from an EMBL/GenBank/DDBJ whole genome shotgun (WGS) entry which is preliminary data.</text>
</comment>
<sequence length="246" mass="28842">MGQTFSQSLGFIRVPQEWTNVKNPDPDIEGGIKEYLKFDDLKSNEKKKLVVENIDAQNEMSDPSNPQSEKFEPYTFSDGIGRMSNELVEEVYKHFNVEDRKPSAMQIRYAGCKGMLVVDPELEGKTIRFRESMKKFDSDNNYLEILKFSEKRGCFLNRPFITILEQLGVKKEIFLKLQKEMIQKHISSMFHEGEAYNFLNRHALLRINFSNMFVANICFTEDPLFRSMIYALFQKQLELLKNKAKY</sequence>
<dbReference type="Proteomes" id="UP001054945">
    <property type="component" value="Unassembled WGS sequence"/>
</dbReference>
<dbReference type="InterPro" id="IPR007855">
    <property type="entry name" value="RDRP"/>
</dbReference>
<dbReference type="EMBL" id="BPLR01002046">
    <property type="protein sequence ID" value="GIX69374.1"/>
    <property type="molecule type" value="Genomic_DNA"/>
</dbReference>
<dbReference type="GO" id="GO:0003723">
    <property type="term" value="F:RNA binding"/>
    <property type="evidence" value="ECO:0007669"/>
    <property type="project" value="UniProtKB-KW"/>
</dbReference>
<evidence type="ECO:0000256" key="1">
    <source>
        <dbReference type="RuleBase" id="RU363098"/>
    </source>
</evidence>
<dbReference type="InterPro" id="IPR057596">
    <property type="entry name" value="RDRP_core"/>
</dbReference>
<keyword evidence="1 3" id="KW-0696">RNA-directed RNA polymerase</keyword>
<proteinExistence type="inferred from homology"/>